<dbReference type="SUPFAM" id="SSF51679">
    <property type="entry name" value="Bacterial luciferase-like"/>
    <property type="match status" value="1"/>
</dbReference>
<comment type="caution">
    <text evidence="3">The sequence shown here is derived from an EMBL/GenBank/DDBJ whole genome shotgun (WGS) entry which is preliminary data.</text>
</comment>
<evidence type="ECO:0000259" key="2">
    <source>
        <dbReference type="Pfam" id="PF00296"/>
    </source>
</evidence>
<keyword evidence="1" id="KW-0560">Oxidoreductase</keyword>
<dbReference type="InterPro" id="IPR050564">
    <property type="entry name" value="F420-G6PD/mer"/>
</dbReference>
<evidence type="ECO:0000313" key="4">
    <source>
        <dbReference type="Proteomes" id="UP001500683"/>
    </source>
</evidence>
<evidence type="ECO:0000256" key="1">
    <source>
        <dbReference type="ARBA" id="ARBA00023002"/>
    </source>
</evidence>
<dbReference type="EMBL" id="BAAAZG010000001">
    <property type="protein sequence ID" value="GAA4054230.1"/>
    <property type="molecule type" value="Genomic_DNA"/>
</dbReference>
<sequence length="309" mass="32821">MKGTALSAQHVVFGFGAHSGIDQAPELLRMAQQADREGLDIFSLSDHPYLGERLDAYASIGFVLGRTERIAGFANVTNLPTRPAPMLARTVTSLSALSGGRVVLGMGAGGLWDRISDMGVPRLTPGEAVDAFEEAIVLVKKLSGGGPPVTHRGRHYQVEQIEPAPVAAPPVWTGSVGAKSLAATGRVADGWIPGHAADWRSERYRESRPIIDEAAASVGRDPREIRTVFNFPGRITDRPLAATRDGDGRWVGGSVEQWVEELTGAVLEHGASGFILFAADHSTPDPVSLGRWAGEIVPAVREAIAKENG</sequence>
<dbReference type="Pfam" id="PF00296">
    <property type="entry name" value="Bac_luciferase"/>
    <property type="match status" value="1"/>
</dbReference>
<proteinExistence type="predicted"/>
<organism evidence="3 4">
    <name type="scientific">Actinomadura miaoliensis</name>
    <dbReference type="NCBI Taxonomy" id="430685"/>
    <lineage>
        <taxon>Bacteria</taxon>
        <taxon>Bacillati</taxon>
        <taxon>Actinomycetota</taxon>
        <taxon>Actinomycetes</taxon>
        <taxon>Streptosporangiales</taxon>
        <taxon>Thermomonosporaceae</taxon>
        <taxon>Actinomadura</taxon>
    </lineage>
</organism>
<evidence type="ECO:0000313" key="3">
    <source>
        <dbReference type="EMBL" id="GAA4054230.1"/>
    </source>
</evidence>
<dbReference type="InterPro" id="IPR036661">
    <property type="entry name" value="Luciferase-like_sf"/>
</dbReference>
<protein>
    <submittedName>
        <fullName evidence="3">LLM class flavin-dependent oxidoreductase</fullName>
    </submittedName>
</protein>
<gene>
    <name evidence="3" type="ORF">GCM10022214_01170</name>
</gene>
<feature type="domain" description="Luciferase-like" evidence="2">
    <location>
        <begin position="19"/>
        <end position="244"/>
    </location>
</feature>
<keyword evidence="4" id="KW-1185">Reference proteome</keyword>
<dbReference type="PANTHER" id="PTHR43244:SF1">
    <property type="entry name" value="5,10-METHYLENETETRAHYDROMETHANOPTERIN REDUCTASE"/>
    <property type="match status" value="1"/>
</dbReference>
<accession>A0ABP7UWE8</accession>
<dbReference type="InterPro" id="IPR011251">
    <property type="entry name" value="Luciferase-like_dom"/>
</dbReference>
<dbReference type="Proteomes" id="UP001500683">
    <property type="component" value="Unassembled WGS sequence"/>
</dbReference>
<dbReference type="PANTHER" id="PTHR43244">
    <property type="match status" value="1"/>
</dbReference>
<reference evidence="4" key="1">
    <citation type="journal article" date="2019" name="Int. J. Syst. Evol. Microbiol.">
        <title>The Global Catalogue of Microorganisms (GCM) 10K type strain sequencing project: providing services to taxonomists for standard genome sequencing and annotation.</title>
        <authorList>
            <consortium name="The Broad Institute Genomics Platform"/>
            <consortium name="The Broad Institute Genome Sequencing Center for Infectious Disease"/>
            <person name="Wu L."/>
            <person name="Ma J."/>
        </authorList>
    </citation>
    <scope>NUCLEOTIDE SEQUENCE [LARGE SCALE GENOMIC DNA]</scope>
    <source>
        <strain evidence="4">JCM 16702</strain>
    </source>
</reference>
<dbReference type="CDD" id="cd01097">
    <property type="entry name" value="Tetrahydromethanopterin_reductase"/>
    <property type="match status" value="1"/>
</dbReference>
<name>A0ABP7UWE8_9ACTN</name>
<dbReference type="Gene3D" id="3.20.20.30">
    <property type="entry name" value="Luciferase-like domain"/>
    <property type="match status" value="1"/>
</dbReference>